<sequence length="83" mass="8822">TNNGVNVRNAANHNLRISNNAGRRVENLKEVDLAHVVVRNNDAYVAIKLNNRHRNNQANTGTTTNTGNNLGTTGGTGTSNAQG</sequence>
<gene>
    <name evidence="2" type="ORF">RYX45_23920</name>
</gene>
<dbReference type="Proteomes" id="UP001285636">
    <property type="component" value="Unassembled WGS sequence"/>
</dbReference>
<protein>
    <submittedName>
        <fullName evidence="2">YhcN/YlaJ family sporulation lipoprotein</fullName>
    </submittedName>
</protein>
<organism evidence="2 3">
    <name type="scientific">Alkalihalophilus pseudofirmus</name>
    <name type="common">Bacillus pseudofirmus</name>
    <dbReference type="NCBI Taxonomy" id="79885"/>
    <lineage>
        <taxon>Bacteria</taxon>
        <taxon>Bacillati</taxon>
        <taxon>Bacillota</taxon>
        <taxon>Bacilli</taxon>
        <taxon>Bacillales</taxon>
        <taxon>Bacillaceae</taxon>
        <taxon>Alkalihalophilus</taxon>
    </lineage>
</organism>
<evidence type="ECO:0000313" key="2">
    <source>
        <dbReference type="EMBL" id="MDV2888214.1"/>
    </source>
</evidence>
<reference evidence="2" key="1">
    <citation type="submission" date="2023-10" db="EMBL/GenBank/DDBJ databases">
        <title>Screening of Alkalihalophilus pseudofirmusBZ-TG-HK211 and Its Alleviation of Salt Stress on Rapeseed Growth.</title>
        <authorList>
            <person name="Zhao B."/>
            <person name="Guo T."/>
        </authorList>
    </citation>
    <scope>NUCLEOTIDE SEQUENCE</scope>
    <source>
        <strain evidence="2">BZ-TG-HK211</strain>
    </source>
</reference>
<dbReference type="Pfam" id="PF09580">
    <property type="entry name" value="Spore_YhcN_YlaJ"/>
    <property type="match status" value="1"/>
</dbReference>
<feature type="region of interest" description="Disordered" evidence="1">
    <location>
        <begin position="55"/>
        <end position="83"/>
    </location>
</feature>
<proteinExistence type="predicted"/>
<dbReference type="AlphaFoldDB" id="A0AAJ2NT10"/>
<dbReference type="InterPro" id="IPR019076">
    <property type="entry name" value="Spore_lipoprot_YhcN/YlaJ-like"/>
</dbReference>
<feature type="non-terminal residue" evidence="2">
    <location>
        <position position="83"/>
    </location>
</feature>
<dbReference type="EMBL" id="JAWJAY010001098">
    <property type="protein sequence ID" value="MDV2888214.1"/>
    <property type="molecule type" value="Genomic_DNA"/>
</dbReference>
<accession>A0AAJ2NT10</accession>
<keyword evidence="2" id="KW-0449">Lipoprotein</keyword>
<comment type="caution">
    <text evidence="2">The sequence shown here is derived from an EMBL/GenBank/DDBJ whole genome shotgun (WGS) entry which is preliminary data.</text>
</comment>
<dbReference type="RefSeq" id="WP_323468199.1">
    <property type="nucleotide sequence ID" value="NZ_JAWJAY010001098.1"/>
</dbReference>
<name>A0AAJ2NT10_ALKPS</name>
<feature type="compositionally biased region" description="Low complexity" evidence="1">
    <location>
        <begin position="56"/>
        <end position="71"/>
    </location>
</feature>
<evidence type="ECO:0000256" key="1">
    <source>
        <dbReference type="SAM" id="MobiDB-lite"/>
    </source>
</evidence>
<feature type="non-terminal residue" evidence="2">
    <location>
        <position position="1"/>
    </location>
</feature>
<evidence type="ECO:0000313" key="3">
    <source>
        <dbReference type="Proteomes" id="UP001285636"/>
    </source>
</evidence>